<gene>
    <name evidence="4" type="ORF">SAMN05444417_3166</name>
</gene>
<dbReference type="SUPFAM" id="SSF47336">
    <property type="entry name" value="ACP-like"/>
    <property type="match status" value="1"/>
</dbReference>
<protein>
    <submittedName>
        <fullName evidence="4">Acyl carrier protein</fullName>
    </submittedName>
</protein>
<evidence type="ECO:0000259" key="3">
    <source>
        <dbReference type="PROSITE" id="PS50075"/>
    </source>
</evidence>
<dbReference type="PROSITE" id="PS50075">
    <property type="entry name" value="CARRIER"/>
    <property type="match status" value="1"/>
</dbReference>
<dbReference type="AlphaFoldDB" id="A0A1M6HCZ5"/>
<name>A0A1M6HCZ5_9RHOB</name>
<reference evidence="4 5" key="1">
    <citation type="submission" date="2016-11" db="EMBL/GenBank/DDBJ databases">
        <authorList>
            <person name="Jaros S."/>
            <person name="Januszkiewicz K."/>
            <person name="Wedrychowicz H."/>
        </authorList>
    </citation>
    <scope>NUCLEOTIDE SEQUENCE [LARGE SCALE GENOMIC DNA]</scope>
    <source>
        <strain evidence="4 5">DSM 100565</strain>
    </source>
</reference>
<keyword evidence="1" id="KW-0596">Phosphopantetheine</keyword>
<dbReference type="Proteomes" id="UP000184292">
    <property type="component" value="Unassembled WGS sequence"/>
</dbReference>
<dbReference type="InterPro" id="IPR009081">
    <property type="entry name" value="PP-bd_ACP"/>
</dbReference>
<accession>A0A1M6HCZ5</accession>
<evidence type="ECO:0000313" key="4">
    <source>
        <dbReference type="EMBL" id="SHJ20087.1"/>
    </source>
</evidence>
<dbReference type="EMBL" id="FQYO01000006">
    <property type="protein sequence ID" value="SHJ20087.1"/>
    <property type="molecule type" value="Genomic_DNA"/>
</dbReference>
<dbReference type="Pfam" id="PF00550">
    <property type="entry name" value="PP-binding"/>
    <property type="match status" value="1"/>
</dbReference>
<proteinExistence type="predicted"/>
<dbReference type="STRING" id="1447782.SAMN05444417_3166"/>
<sequence>MTAPMPDVRHEVKRILAEQALIEPTDVSDDATLESLGVDSMGLVEAIFGLEEAFDIRIPFNANAPGESGFDISSVDSMVATVERLIAEQKG</sequence>
<dbReference type="RefSeq" id="WP_244526384.1">
    <property type="nucleotide sequence ID" value="NZ_FQYO01000006.1"/>
</dbReference>
<feature type="domain" description="Carrier" evidence="3">
    <location>
        <begin position="6"/>
        <end position="86"/>
    </location>
</feature>
<evidence type="ECO:0000256" key="1">
    <source>
        <dbReference type="ARBA" id="ARBA00022450"/>
    </source>
</evidence>
<evidence type="ECO:0000313" key="5">
    <source>
        <dbReference type="Proteomes" id="UP000184292"/>
    </source>
</evidence>
<dbReference type="InterPro" id="IPR006162">
    <property type="entry name" value="Ppantetheine_attach_site"/>
</dbReference>
<evidence type="ECO:0000256" key="2">
    <source>
        <dbReference type="ARBA" id="ARBA00022553"/>
    </source>
</evidence>
<keyword evidence="5" id="KW-1185">Reference proteome</keyword>
<dbReference type="PROSITE" id="PS00012">
    <property type="entry name" value="PHOSPHOPANTETHEINE"/>
    <property type="match status" value="1"/>
</dbReference>
<organism evidence="4 5">
    <name type="scientific">Wenxinia saemankumensis</name>
    <dbReference type="NCBI Taxonomy" id="1447782"/>
    <lineage>
        <taxon>Bacteria</taxon>
        <taxon>Pseudomonadati</taxon>
        <taxon>Pseudomonadota</taxon>
        <taxon>Alphaproteobacteria</taxon>
        <taxon>Rhodobacterales</taxon>
        <taxon>Roseobacteraceae</taxon>
        <taxon>Wenxinia</taxon>
    </lineage>
</organism>
<dbReference type="Gene3D" id="1.10.1200.10">
    <property type="entry name" value="ACP-like"/>
    <property type="match status" value="1"/>
</dbReference>
<keyword evidence="2" id="KW-0597">Phosphoprotein</keyword>
<dbReference type="InterPro" id="IPR036736">
    <property type="entry name" value="ACP-like_sf"/>
</dbReference>